<reference evidence="9 10" key="1">
    <citation type="submission" date="2018-12" db="EMBL/GenBank/DDBJ databases">
        <authorList>
            <consortium name="Pathogen Informatics"/>
        </authorList>
    </citation>
    <scope>NUCLEOTIDE SEQUENCE [LARGE SCALE GENOMIC DNA]</scope>
    <source>
        <strain evidence="9 10">NCTC8284</strain>
    </source>
</reference>
<evidence type="ECO:0000256" key="7">
    <source>
        <dbReference type="SAM" id="Phobius"/>
    </source>
</evidence>
<keyword evidence="3 7" id="KW-0812">Transmembrane</keyword>
<feature type="transmembrane region" description="Helical" evidence="7">
    <location>
        <begin position="117"/>
        <end position="137"/>
    </location>
</feature>
<comment type="subcellular location">
    <subcellularLocation>
        <location evidence="1">Membrane</location>
        <topology evidence="1">Multi-pass membrane protein</topology>
    </subcellularLocation>
</comment>
<keyword evidence="2" id="KW-0813">Transport</keyword>
<evidence type="ECO:0000256" key="4">
    <source>
        <dbReference type="ARBA" id="ARBA00022989"/>
    </source>
</evidence>
<accession>A0A3S4Y438</accession>
<evidence type="ECO:0000256" key="6">
    <source>
        <dbReference type="ARBA" id="ARBA00023136"/>
    </source>
</evidence>
<keyword evidence="2" id="KW-0050">Antiport</keyword>
<dbReference type="Pfam" id="PF00999">
    <property type="entry name" value="Na_H_Exchanger"/>
    <property type="match status" value="1"/>
</dbReference>
<name>A0A3S4Y438_9PAST</name>
<keyword evidence="6 7" id="KW-0472">Membrane</keyword>
<sequence length="160" mass="17223">MVAEGASDLIRVVALLGAAVIAVPLFKRIGLGSVLGYLAAGLAIGPYGLHLIADPHAIIHLAEFGVVMFLFVIGLEMKPSHLWSLRRQIFGLGSMQVIISAILMTIVGTQFGVSWEVAFVSSAGFVLTSTAIVMQVLGERKELSTKRGQKSSQFYFLKIY</sequence>
<dbReference type="Proteomes" id="UP000278733">
    <property type="component" value="Chromosome"/>
</dbReference>
<dbReference type="PANTHER" id="PTHR46157">
    <property type="entry name" value="K(+) EFFLUX ANTIPORTER 3, CHLOROPLASTIC"/>
    <property type="match status" value="1"/>
</dbReference>
<keyword evidence="5" id="KW-0406">Ion transport</keyword>
<dbReference type="GO" id="GO:0005886">
    <property type="term" value="C:plasma membrane"/>
    <property type="evidence" value="ECO:0007669"/>
    <property type="project" value="TreeGrafter"/>
</dbReference>
<evidence type="ECO:0000259" key="8">
    <source>
        <dbReference type="Pfam" id="PF00999"/>
    </source>
</evidence>
<evidence type="ECO:0000256" key="2">
    <source>
        <dbReference type="ARBA" id="ARBA00022449"/>
    </source>
</evidence>
<protein>
    <submittedName>
        <fullName evidence="9">Glutathione-regulated potassium-efflux system protein</fullName>
    </submittedName>
</protein>
<evidence type="ECO:0000256" key="1">
    <source>
        <dbReference type="ARBA" id="ARBA00004141"/>
    </source>
</evidence>
<feature type="transmembrane region" description="Helical" evidence="7">
    <location>
        <begin position="58"/>
        <end position="77"/>
    </location>
</feature>
<dbReference type="Gene3D" id="1.20.1530.20">
    <property type="match status" value="1"/>
</dbReference>
<feature type="transmembrane region" description="Helical" evidence="7">
    <location>
        <begin position="6"/>
        <end position="26"/>
    </location>
</feature>
<dbReference type="KEGG" id="rpne:NCTC8284_03499"/>
<dbReference type="PANTHER" id="PTHR46157:SF8">
    <property type="entry name" value="GLUTATHIONE-REGULATED POTASSIUM-EFFLUX SYSTEM PROTEIN"/>
    <property type="match status" value="1"/>
</dbReference>
<evidence type="ECO:0000256" key="3">
    <source>
        <dbReference type="ARBA" id="ARBA00022692"/>
    </source>
</evidence>
<evidence type="ECO:0000313" key="9">
    <source>
        <dbReference type="EMBL" id="VEH68269.1"/>
    </source>
</evidence>
<evidence type="ECO:0000313" key="10">
    <source>
        <dbReference type="Proteomes" id="UP000278733"/>
    </source>
</evidence>
<dbReference type="InterPro" id="IPR038770">
    <property type="entry name" value="Na+/solute_symporter_sf"/>
</dbReference>
<gene>
    <name evidence="9" type="primary">kefC_4</name>
    <name evidence="9" type="ORF">NCTC8284_03499</name>
</gene>
<feature type="domain" description="Cation/H+ exchanger transmembrane" evidence="8">
    <location>
        <begin position="18"/>
        <end position="149"/>
    </location>
</feature>
<dbReference type="GO" id="GO:0015297">
    <property type="term" value="F:antiporter activity"/>
    <property type="evidence" value="ECO:0007669"/>
    <property type="project" value="UniProtKB-KW"/>
</dbReference>
<dbReference type="AlphaFoldDB" id="A0A3S4Y438"/>
<evidence type="ECO:0000256" key="5">
    <source>
        <dbReference type="ARBA" id="ARBA00023065"/>
    </source>
</evidence>
<feature type="transmembrane region" description="Helical" evidence="7">
    <location>
        <begin position="89"/>
        <end position="111"/>
    </location>
</feature>
<organism evidence="9 10">
    <name type="scientific">Rodentibacter pneumotropicus</name>
    <dbReference type="NCBI Taxonomy" id="758"/>
    <lineage>
        <taxon>Bacteria</taxon>
        <taxon>Pseudomonadati</taxon>
        <taxon>Pseudomonadota</taxon>
        <taxon>Gammaproteobacteria</taxon>
        <taxon>Pasteurellales</taxon>
        <taxon>Pasteurellaceae</taxon>
        <taxon>Rodentibacter</taxon>
    </lineage>
</organism>
<proteinExistence type="predicted"/>
<dbReference type="InterPro" id="IPR006153">
    <property type="entry name" value="Cation/H_exchanger_TM"/>
</dbReference>
<dbReference type="EMBL" id="LR134405">
    <property type="protein sequence ID" value="VEH68269.1"/>
    <property type="molecule type" value="Genomic_DNA"/>
</dbReference>
<dbReference type="GO" id="GO:1902600">
    <property type="term" value="P:proton transmembrane transport"/>
    <property type="evidence" value="ECO:0007669"/>
    <property type="project" value="InterPro"/>
</dbReference>
<keyword evidence="4 7" id="KW-1133">Transmembrane helix</keyword>
<feature type="transmembrane region" description="Helical" evidence="7">
    <location>
        <begin position="33"/>
        <end position="52"/>
    </location>
</feature>